<dbReference type="SUPFAM" id="SSF46689">
    <property type="entry name" value="Homeodomain-like"/>
    <property type="match status" value="1"/>
</dbReference>
<proteinExistence type="predicted"/>
<comment type="caution">
    <text evidence="6">The sequence shown here is derived from an EMBL/GenBank/DDBJ whole genome shotgun (WGS) entry which is preliminary data.</text>
</comment>
<dbReference type="Gene3D" id="1.10.357.10">
    <property type="entry name" value="Tetracycline Repressor, domain 2"/>
    <property type="match status" value="1"/>
</dbReference>
<evidence type="ECO:0000259" key="5">
    <source>
        <dbReference type="PROSITE" id="PS50977"/>
    </source>
</evidence>
<evidence type="ECO:0000256" key="1">
    <source>
        <dbReference type="ARBA" id="ARBA00023015"/>
    </source>
</evidence>
<dbReference type="PANTHER" id="PTHR30055:SF238">
    <property type="entry name" value="MYCOFACTOCIN BIOSYNTHESIS TRANSCRIPTIONAL REGULATOR MFTR-RELATED"/>
    <property type="match status" value="1"/>
</dbReference>
<sequence>MTEQPRGLRERKKADTRRALSDAALNLAFERGLDNVTREEIANLAGVSLRTFNNYFGGKYEALAYRQTERMRRSIAALRQRPADEPLWSAITHVVLEPLEADFGEVHGEENQAPSRQELVEVRKMLMNPQVRNALPQELFDEWLAVIAERTGTDPERDLYPRLVVAVVRAVGDAAAEAYARADPPVPITDLIRSGFDAVSAGLPEPVKRKEKP</sequence>
<feature type="DNA-binding region" description="H-T-H motif" evidence="4">
    <location>
        <begin position="37"/>
        <end position="56"/>
    </location>
</feature>
<dbReference type="Gene3D" id="1.10.10.60">
    <property type="entry name" value="Homeodomain-like"/>
    <property type="match status" value="1"/>
</dbReference>
<dbReference type="STRING" id="53378.BRW65_21540"/>
<organism evidence="6 7">
    <name type="scientific">Mycobacterium paraffinicum</name>
    <dbReference type="NCBI Taxonomy" id="53378"/>
    <lineage>
        <taxon>Bacteria</taxon>
        <taxon>Bacillati</taxon>
        <taxon>Actinomycetota</taxon>
        <taxon>Actinomycetes</taxon>
        <taxon>Mycobacteriales</taxon>
        <taxon>Mycobacteriaceae</taxon>
        <taxon>Mycobacterium</taxon>
    </lineage>
</organism>
<dbReference type="Pfam" id="PF17754">
    <property type="entry name" value="TetR_C_14"/>
    <property type="match status" value="1"/>
</dbReference>
<dbReference type="InterPro" id="IPR001647">
    <property type="entry name" value="HTH_TetR"/>
</dbReference>
<dbReference type="GO" id="GO:0003700">
    <property type="term" value="F:DNA-binding transcription factor activity"/>
    <property type="evidence" value="ECO:0007669"/>
    <property type="project" value="TreeGrafter"/>
</dbReference>
<dbReference type="GO" id="GO:0000976">
    <property type="term" value="F:transcription cis-regulatory region binding"/>
    <property type="evidence" value="ECO:0007669"/>
    <property type="project" value="TreeGrafter"/>
</dbReference>
<dbReference type="InterPro" id="IPR009057">
    <property type="entry name" value="Homeodomain-like_sf"/>
</dbReference>
<dbReference type="Proteomes" id="UP000186438">
    <property type="component" value="Unassembled WGS sequence"/>
</dbReference>
<dbReference type="RefSeq" id="WP_073878215.1">
    <property type="nucleotide sequence ID" value="NZ_MPNT01000024.1"/>
</dbReference>
<dbReference type="PROSITE" id="PS50977">
    <property type="entry name" value="HTH_TETR_2"/>
    <property type="match status" value="1"/>
</dbReference>
<dbReference type="InterPro" id="IPR041347">
    <property type="entry name" value="MftR_C"/>
</dbReference>
<name>A0A1Q4HPR0_9MYCO</name>
<protein>
    <submittedName>
        <fullName evidence="6">TetR family transcriptional regulator</fullName>
    </submittedName>
</protein>
<keyword evidence="3" id="KW-0804">Transcription</keyword>
<evidence type="ECO:0000313" key="7">
    <source>
        <dbReference type="Proteomes" id="UP000186438"/>
    </source>
</evidence>
<dbReference type="Pfam" id="PF00440">
    <property type="entry name" value="TetR_N"/>
    <property type="match status" value="1"/>
</dbReference>
<dbReference type="AlphaFoldDB" id="A0A1Q4HPR0"/>
<dbReference type="OrthoDB" id="8688418at2"/>
<evidence type="ECO:0000313" key="6">
    <source>
        <dbReference type="EMBL" id="OJZ69919.1"/>
    </source>
</evidence>
<reference evidence="6 7" key="1">
    <citation type="submission" date="2016-11" db="EMBL/GenBank/DDBJ databases">
        <title>Genome sequences of unsequenced Mycobacteria.</title>
        <authorList>
            <person name="Greninger A.L."/>
            <person name="Fang F."/>
            <person name="Jerome K.R."/>
        </authorList>
    </citation>
    <scope>NUCLEOTIDE SEQUENCE [LARGE SCALE GENOMIC DNA]</scope>
    <source>
        <strain evidence="6 7">M11</strain>
    </source>
</reference>
<dbReference type="EMBL" id="MPNT01000024">
    <property type="protein sequence ID" value="OJZ69919.1"/>
    <property type="molecule type" value="Genomic_DNA"/>
</dbReference>
<keyword evidence="2 4" id="KW-0238">DNA-binding</keyword>
<feature type="domain" description="HTH tetR-type" evidence="5">
    <location>
        <begin position="14"/>
        <end position="74"/>
    </location>
</feature>
<gene>
    <name evidence="6" type="ORF">BRW65_21540</name>
</gene>
<evidence type="ECO:0000256" key="3">
    <source>
        <dbReference type="ARBA" id="ARBA00023163"/>
    </source>
</evidence>
<keyword evidence="1" id="KW-0805">Transcription regulation</keyword>
<dbReference type="InterPro" id="IPR050109">
    <property type="entry name" value="HTH-type_TetR-like_transc_reg"/>
</dbReference>
<dbReference type="PANTHER" id="PTHR30055">
    <property type="entry name" value="HTH-TYPE TRANSCRIPTIONAL REGULATOR RUTR"/>
    <property type="match status" value="1"/>
</dbReference>
<evidence type="ECO:0000256" key="4">
    <source>
        <dbReference type="PROSITE-ProRule" id="PRU00335"/>
    </source>
</evidence>
<evidence type="ECO:0000256" key="2">
    <source>
        <dbReference type="ARBA" id="ARBA00023125"/>
    </source>
</evidence>
<accession>A0A1Q4HPR0</accession>
<keyword evidence="7" id="KW-1185">Reference proteome</keyword>